<feature type="region of interest" description="Disordered" evidence="1">
    <location>
        <begin position="1"/>
        <end position="62"/>
    </location>
</feature>
<feature type="compositionally biased region" description="Basic and acidic residues" evidence="1">
    <location>
        <begin position="34"/>
        <end position="53"/>
    </location>
</feature>
<dbReference type="Proteomes" id="UP000002287">
    <property type="component" value="Chromosome 1"/>
</dbReference>
<evidence type="ECO:0000313" key="3">
    <source>
        <dbReference type="Proteomes" id="UP000002287"/>
    </source>
</evidence>
<evidence type="ECO:0000256" key="1">
    <source>
        <dbReference type="SAM" id="MobiDB-lite"/>
    </source>
</evidence>
<proteinExistence type="predicted"/>
<dbReference type="EMBL" id="CP000614">
    <property type="protein sequence ID" value="ABO53764.1"/>
    <property type="molecule type" value="Genomic_DNA"/>
</dbReference>
<reference evidence="3" key="1">
    <citation type="submission" date="2007-03" db="EMBL/GenBank/DDBJ databases">
        <title>Complete sequence of chromosome 1 of Burkholderia vietnamiensis G4.</title>
        <authorList>
            <consortium name="US DOE Joint Genome Institute"/>
            <person name="Copeland A."/>
            <person name="Lucas S."/>
            <person name="Lapidus A."/>
            <person name="Barry K."/>
            <person name="Detter J.C."/>
            <person name="Glavina del Rio T."/>
            <person name="Hammon N."/>
            <person name="Israni S."/>
            <person name="Dalin E."/>
            <person name="Tice H."/>
            <person name="Pitluck S."/>
            <person name="Chain P."/>
            <person name="Malfatti S."/>
            <person name="Shin M."/>
            <person name="Vergez L."/>
            <person name="Schmutz J."/>
            <person name="Larimer F."/>
            <person name="Land M."/>
            <person name="Hauser L."/>
            <person name="Kyrpides N."/>
            <person name="Tiedje J."/>
            <person name="Richardson P."/>
        </authorList>
    </citation>
    <scope>NUCLEOTIDE SEQUENCE [LARGE SCALE GENOMIC DNA]</scope>
    <source>
        <strain evidence="3">G4 / LMG 22486</strain>
    </source>
</reference>
<organism evidence="2 3">
    <name type="scientific">Burkholderia vietnamiensis (strain G4 / LMG 22486)</name>
    <name type="common">Burkholderia cepacia (strain R1808)</name>
    <dbReference type="NCBI Taxonomy" id="269482"/>
    <lineage>
        <taxon>Bacteria</taxon>
        <taxon>Pseudomonadati</taxon>
        <taxon>Pseudomonadota</taxon>
        <taxon>Betaproteobacteria</taxon>
        <taxon>Burkholderiales</taxon>
        <taxon>Burkholderiaceae</taxon>
        <taxon>Burkholderia</taxon>
        <taxon>Burkholderia cepacia complex</taxon>
    </lineage>
</organism>
<feature type="region of interest" description="Disordered" evidence="1">
    <location>
        <begin position="90"/>
        <end position="114"/>
    </location>
</feature>
<sequence length="114" mass="12180">MAATSAPARVFDRVARTRQESAGAARGSLRRQLPKYDDGGRTRRRGDGDERASTRVRSGGVNAARVGRRDTWIVAQATGASTICRNTATADRDGRRDAGDECVSEPARAFDSAA</sequence>
<dbReference type="AlphaFoldDB" id="A4JBW1"/>
<name>A4JBW1_BURVG</name>
<dbReference type="KEGG" id="bvi:Bcep1808_0752"/>
<accession>A4JBW1</accession>
<evidence type="ECO:0000313" key="2">
    <source>
        <dbReference type="EMBL" id="ABO53764.1"/>
    </source>
</evidence>
<gene>
    <name evidence="2" type="ordered locus">Bcep1808_0752</name>
</gene>
<feature type="compositionally biased region" description="Basic and acidic residues" evidence="1">
    <location>
        <begin position="90"/>
        <end position="99"/>
    </location>
</feature>
<protein>
    <submittedName>
        <fullName evidence="2">Uncharacterized protein</fullName>
    </submittedName>
</protein>
<feature type="compositionally biased region" description="Basic and acidic residues" evidence="1">
    <location>
        <begin position="10"/>
        <end position="19"/>
    </location>
</feature>
<dbReference type="HOGENOM" id="CLU_2116442_0_0_4"/>